<feature type="domain" description="Ice-binding protein C-terminal" evidence="2">
    <location>
        <begin position="222"/>
        <end position="243"/>
    </location>
</feature>
<comment type="caution">
    <text evidence="3">The sequence shown here is derived from an EMBL/GenBank/DDBJ whole genome shotgun (WGS) entry which is preliminary data.</text>
</comment>
<dbReference type="EMBL" id="BSSV01000001">
    <property type="protein sequence ID" value="GLX84331.1"/>
    <property type="molecule type" value="Genomic_DNA"/>
</dbReference>
<evidence type="ECO:0000313" key="3">
    <source>
        <dbReference type="EMBL" id="GLX84331.1"/>
    </source>
</evidence>
<gene>
    <name evidence="3" type="ORF">tloyanaT_05830</name>
</gene>
<reference evidence="3 4" key="1">
    <citation type="submission" date="2023-03" db="EMBL/GenBank/DDBJ databases">
        <title>Thalassotalea loyana LMG 22536T draft genome sequence.</title>
        <authorList>
            <person name="Sawabe T."/>
        </authorList>
    </citation>
    <scope>NUCLEOTIDE SEQUENCE [LARGE SCALE GENOMIC DNA]</scope>
    <source>
        <strain evidence="3 4">LMG 22536</strain>
    </source>
</reference>
<name>A0ABQ6HBP2_9GAMM</name>
<dbReference type="RefSeq" id="WP_284295885.1">
    <property type="nucleotide sequence ID" value="NZ_BSSV01000001.1"/>
</dbReference>
<organism evidence="3 4">
    <name type="scientific">Thalassotalea loyana</name>
    <dbReference type="NCBI Taxonomy" id="280483"/>
    <lineage>
        <taxon>Bacteria</taxon>
        <taxon>Pseudomonadati</taxon>
        <taxon>Pseudomonadota</taxon>
        <taxon>Gammaproteobacteria</taxon>
        <taxon>Alteromonadales</taxon>
        <taxon>Colwelliaceae</taxon>
        <taxon>Thalassotalea</taxon>
    </lineage>
</organism>
<proteinExistence type="predicted"/>
<evidence type="ECO:0000313" key="4">
    <source>
        <dbReference type="Proteomes" id="UP001157134"/>
    </source>
</evidence>
<feature type="chain" id="PRO_5045242050" description="Ice-binding protein C-terminal domain-containing protein" evidence="1">
    <location>
        <begin position="22"/>
        <end position="258"/>
    </location>
</feature>
<dbReference type="InterPro" id="IPR013424">
    <property type="entry name" value="Ice-binding_C"/>
</dbReference>
<evidence type="ECO:0000259" key="2">
    <source>
        <dbReference type="Pfam" id="PF07589"/>
    </source>
</evidence>
<dbReference type="Pfam" id="PF07589">
    <property type="entry name" value="PEP-CTERM"/>
    <property type="match status" value="1"/>
</dbReference>
<sequence>MKASKLMSIFAAVGFSVSSQAGIINFESNGACYSVSDNQVIPLTQSFTVGETSVRFGFDTDEDGVIDANAVYEQAGNNDQKTGFISKAGKDQAASGYESQLGNFFLRQANAYKPFGVFSILYDSDQPVTGASGEIWDIDGGKNKTEQFLVKAFNHNQLLASILSPIGNNSQLDGKPWAFGFSGLSDITRIDISFVGSKTKGIGLAFDNFSPIQNASALSSVSVPEPASILMLSLGIIGLGLRKLRQPNQAVETVNRDS</sequence>
<feature type="signal peptide" evidence="1">
    <location>
        <begin position="1"/>
        <end position="21"/>
    </location>
</feature>
<keyword evidence="1" id="KW-0732">Signal</keyword>
<accession>A0ABQ6HBP2</accession>
<dbReference type="NCBIfam" id="TIGR02595">
    <property type="entry name" value="PEP_CTERM"/>
    <property type="match status" value="1"/>
</dbReference>
<keyword evidence="4" id="KW-1185">Reference proteome</keyword>
<evidence type="ECO:0000256" key="1">
    <source>
        <dbReference type="SAM" id="SignalP"/>
    </source>
</evidence>
<dbReference type="Proteomes" id="UP001157134">
    <property type="component" value="Unassembled WGS sequence"/>
</dbReference>
<protein>
    <recommendedName>
        <fullName evidence="2">Ice-binding protein C-terminal domain-containing protein</fullName>
    </recommendedName>
</protein>